<organism evidence="3 4">
    <name type="scientific">Fluctibacter halophilus</name>
    <dbReference type="NCBI Taxonomy" id="226011"/>
    <lineage>
        <taxon>Bacteria</taxon>
        <taxon>Pseudomonadati</taxon>
        <taxon>Pseudomonadota</taxon>
        <taxon>Gammaproteobacteria</taxon>
        <taxon>Alteromonadales</taxon>
        <taxon>Alteromonadaceae</taxon>
        <taxon>Fluctibacter</taxon>
    </lineage>
</organism>
<feature type="region of interest" description="Disordered" evidence="1">
    <location>
        <begin position="212"/>
        <end position="247"/>
    </location>
</feature>
<dbReference type="Proteomes" id="UP001520878">
    <property type="component" value="Unassembled WGS sequence"/>
</dbReference>
<reference evidence="3 4" key="1">
    <citation type="submission" date="2021-10" db="EMBL/GenBank/DDBJ databases">
        <title>Draft genome of Aestuariibacter halophilus JC2043.</title>
        <authorList>
            <person name="Emsley S.A."/>
            <person name="Pfannmuller K.M."/>
            <person name="Ushijima B."/>
            <person name="Saw J.H."/>
            <person name="Videau P."/>
        </authorList>
    </citation>
    <scope>NUCLEOTIDE SEQUENCE [LARGE SCALE GENOMIC DNA]</scope>
    <source>
        <strain evidence="3 4">JC2043</strain>
    </source>
</reference>
<comment type="caution">
    <text evidence="3">The sequence shown here is derived from an EMBL/GenBank/DDBJ whole genome shotgun (WGS) entry which is preliminary data.</text>
</comment>
<evidence type="ECO:0000313" key="4">
    <source>
        <dbReference type="Proteomes" id="UP001520878"/>
    </source>
</evidence>
<evidence type="ECO:0000313" key="3">
    <source>
        <dbReference type="EMBL" id="MCC2615566.1"/>
    </source>
</evidence>
<evidence type="ECO:0000256" key="2">
    <source>
        <dbReference type="SAM" id="SignalP"/>
    </source>
</evidence>
<dbReference type="Pfam" id="PF09839">
    <property type="entry name" value="DUF2066"/>
    <property type="match status" value="1"/>
</dbReference>
<sequence>MTKLRIFPVFVALCLYWALPVHAAVVEGLYSARIAIEDQSQRSQQRAQKAAMREVLIKVSGQQETVRIDAIRDAIQLANDYLFAYQYELDNGRRYYVAEFDQQRINGLLRANNVSIWDSRRPDIIVWLAIQQQPGSVNRQRIDQEDFPVIVERAKNVARQRGLPLTLPVWDLTDHQALTLYDIWGGFSQQIWTASQRYGVEYGLSARIYPTPTAPQSDSESPLFNGASEDTDIDSKADPVVPQTPASDAPWQLDWQLLRDGIVGRGRENAQSPEQLIDIVINRLADRLGETYAIRTSEQGAGQSTEVVINNVGDLAMYWQVYEFLDSLSVVTRVSLSHQQGKTATFKVNLLGSRDNLLDALRLTERLTPVRDQFGQVVEPIVYSWQG</sequence>
<dbReference type="RefSeq" id="WP_229157546.1">
    <property type="nucleotide sequence ID" value="NZ_JAJEWP010000001.1"/>
</dbReference>
<protein>
    <submittedName>
        <fullName evidence="3">DUF2066 domain-containing protein</fullName>
    </submittedName>
</protein>
<dbReference type="InterPro" id="IPR018642">
    <property type="entry name" value="DUF2066"/>
</dbReference>
<evidence type="ECO:0000256" key="1">
    <source>
        <dbReference type="SAM" id="MobiDB-lite"/>
    </source>
</evidence>
<gene>
    <name evidence="3" type="ORF">LJ739_04860</name>
</gene>
<keyword evidence="4" id="KW-1185">Reference proteome</keyword>
<keyword evidence="2" id="KW-0732">Signal</keyword>
<proteinExistence type="predicted"/>
<name>A0ABS8G624_9ALTE</name>
<feature type="chain" id="PRO_5046899025" evidence="2">
    <location>
        <begin position="24"/>
        <end position="387"/>
    </location>
</feature>
<feature type="signal peptide" evidence="2">
    <location>
        <begin position="1"/>
        <end position="23"/>
    </location>
</feature>
<dbReference type="EMBL" id="JAJEWP010000001">
    <property type="protein sequence ID" value="MCC2615566.1"/>
    <property type="molecule type" value="Genomic_DNA"/>
</dbReference>
<accession>A0ABS8G624</accession>